<reference evidence="1 2" key="1">
    <citation type="submission" date="2018-02" db="EMBL/GenBank/DDBJ databases">
        <title>Genomic Encyclopedia of Archaeal and Bacterial Type Strains, Phase II (KMG-II): from individual species to whole genera.</title>
        <authorList>
            <person name="Goeker M."/>
        </authorList>
    </citation>
    <scope>NUCLEOTIDE SEQUENCE [LARGE SCALE GENOMIC DNA]</scope>
    <source>
        <strain evidence="1 2">DSM 21165</strain>
    </source>
</reference>
<dbReference type="AlphaFoldDB" id="A0A362X3W6"/>
<organism evidence="1 2">
    <name type="scientific">Jejuia pallidilutea</name>
    <dbReference type="NCBI Taxonomy" id="504487"/>
    <lineage>
        <taxon>Bacteria</taxon>
        <taxon>Pseudomonadati</taxon>
        <taxon>Bacteroidota</taxon>
        <taxon>Flavobacteriia</taxon>
        <taxon>Flavobacteriales</taxon>
        <taxon>Flavobacteriaceae</taxon>
        <taxon>Jejuia</taxon>
    </lineage>
</organism>
<accession>A0A362X3W6</accession>
<gene>
    <name evidence="1" type="ORF">CLV33_10924</name>
</gene>
<name>A0A362X3W6_9FLAO</name>
<dbReference type="Proteomes" id="UP000251545">
    <property type="component" value="Unassembled WGS sequence"/>
</dbReference>
<sequence length="39" mass="4415">MNVFTPLNKNSLKPNNISDNNDTALYILNNNVKKMPIPN</sequence>
<evidence type="ECO:0000313" key="2">
    <source>
        <dbReference type="Proteomes" id="UP000251545"/>
    </source>
</evidence>
<dbReference type="EMBL" id="PVEO01000009">
    <property type="protein sequence ID" value="PQV46527.1"/>
    <property type="molecule type" value="Genomic_DNA"/>
</dbReference>
<protein>
    <submittedName>
        <fullName evidence="1">Uncharacterized protein</fullName>
    </submittedName>
</protein>
<proteinExistence type="predicted"/>
<comment type="caution">
    <text evidence="1">The sequence shown here is derived from an EMBL/GenBank/DDBJ whole genome shotgun (WGS) entry which is preliminary data.</text>
</comment>
<evidence type="ECO:0000313" key="1">
    <source>
        <dbReference type="EMBL" id="PQV46527.1"/>
    </source>
</evidence>